<evidence type="ECO:0000256" key="5">
    <source>
        <dbReference type="PIRSR" id="PIRSR036492-1"/>
    </source>
</evidence>
<dbReference type="Gene3D" id="3.40.309.10">
    <property type="entry name" value="Aldehyde Dehydrogenase, Chain A, domain 2"/>
    <property type="match status" value="1"/>
</dbReference>
<dbReference type="InterPro" id="IPR016161">
    <property type="entry name" value="Ald_DH/histidinol_DH"/>
</dbReference>
<sequence length="495" mass="55579">MAYHQLIEKQREYFNAGETTIIEHRKKSLRILKQLIEKEHELLEEAVYDDLKRAPKATYELEFSGPLCELNYMLDNIDEWAAPQKVEKTFLTILDTPMIAKDPLGVVLIISPWNYPIFLVIQPLIAAIAAGNTVVIKPSEVSVHTSEALHNVFSKYFDPRYIAVVNGGVNETTELLKERFDHILYTGCPAVGKIVMKAAAMHLTPVTLELGGKCPVVVESDVDIKITAKRIAWGKWMNCGQTCLAPDYILTTYALKQPLVNALQNALDEFYGGSIQTSIDYSRIINERHFDRLSSILEKSTATILYKGGELDRDDLFIPPIIIDANKDDSTMESEIFGPILPIISVNGFNEAIEFIRSGEKPLAAYLFTNDEHKIRRFYMETSSGGITINDVVMHITVDTLPFGGVGQSGMGRYHGKFGFETFSHEKAILKRGFIGESLTAVRYPPLTDKKFAEMNSLMSNRKTIPKLLRKFLSTAPIVLIGILIGVLIQRYGLR</sequence>
<evidence type="ECO:0000259" key="7">
    <source>
        <dbReference type="Pfam" id="PF00171"/>
    </source>
</evidence>
<dbReference type="CDD" id="cd07087">
    <property type="entry name" value="ALDH_F3-13-14_CALDH-like"/>
    <property type="match status" value="1"/>
</dbReference>
<dbReference type="GO" id="GO:0004029">
    <property type="term" value="F:aldehyde dehydrogenase (NAD+) activity"/>
    <property type="evidence" value="ECO:0007669"/>
    <property type="project" value="TreeGrafter"/>
</dbReference>
<organism evidence="8 9">
    <name type="scientific">Parascaris univalens</name>
    <name type="common">Nematode worm</name>
    <dbReference type="NCBI Taxonomy" id="6257"/>
    <lineage>
        <taxon>Eukaryota</taxon>
        <taxon>Metazoa</taxon>
        <taxon>Ecdysozoa</taxon>
        <taxon>Nematoda</taxon>
        <taxon>Chromadorea</taxon>
        <taxon>Rhabditida</taxon>
        <taxon>Spirurina</taxon>
        <taxon>Ascaridomorpha</taxon>
        <taxon>Ascaridoidea</taxon>
        <taxon>Ascarididae</taxon>
        <taxon>Parascaris</taxon>
    </lineage>
</organism>
<keyword evidence="8" id="KW-1185">Reference proteome</keyword>
<feature type="domain" description="Aldehyde dehydrogenase" evidence="7">
    <location>
        <begin position="4"/>
        <end position="428"/>
    </location>
</feature>
<protein>
    <recommendedName>
        <fullName evidence="4">Aldehyde dehydrogenase</fullName>
    </recommendedName>
</protein>
<proteinExistence type="inferred from homology"/>
<dbReference type="FunFam" id="3.40.605.10:FF:000004">
    <property type="entry name" value="Aldehyde dehydrogenase"/>
    <property type="match status" value="1"/>
</dbReference>
<evidence type="ECO:0000313" key="9">
    <source>
        <dbReference type="WBParaSite" id="PgR049_g057_t01"/>
    </source>
</evidence>
<keyword evidence="6" id="KW-0472">Membrane</keyword>
<dbReference type="AlphaFoldDB" id="A0A915BNY1"/>
<dbReference type="InterPro" id="IPR016162">
    <property type="entry name" value="Ald_DH_N"/>
</dbReference>
<dbReference type="FunFam" id="3.40.309.10:FF:000003">
    <property type="entry name" value="Aldehyde dehydrogenase"/>
    <property type="match status" value="1"/>
</dbReference>
<comment type="similarity">
    <text evidence="1 4">Belongs to the aldehyde dehydrogenase family.</text>
</comment>
<feature type="transmembrane region" description="Helical" evidence="6">
    <location>
        <begin position="468"/>
        <end position="489"/>
    </location>
</feature>
<keyword evidence="6" id="KW-1133">Transmembrane helix</keyword>
<dbReference type="Pfam" id="PF00171">
    <property type="entry name" value="Aldedh"/>
    <property type="match status" value="1"/>
</dbReference>
<keyword evidence="3" id="KW-0520">NAD</keyword>
<accession>A0A915BNY1</accession>
<dbReference type="PANTHER" id="PTHR43570:SF16">
    <property type="entry name" value="ALDEHYDE DEHYDROGENASE TYPE III, ISOFORM Q"/>
    <property type="match status" value="1"/>
</dbReference>
<evidence type="ECO:0000256" key="3">
    <source>
        <dbReference type="ARBA" id="ARBA00023027"/>
    </source>
</evidence>
<feature type="active site" evidence="5">
    <location>
        <position position="209"/>
    </location>
</feature>
<reference evidence="9" key="1">
    <citation type="submission" date="2022-11" db="UniProtKB">
        <authorList>
            <consortium name="WormBaseParasite"/>
        </authorList>
    </citation>
    <scope>IDENTIFICATION</scope>
</reference>
<dbReference type="InterPro" id="IPR016163">
    <property type="entry name" value="Ald_DH_C"/>
</dbReference>
<feature type="active site" evidence="5">
    <location>
        <position position="243"/>
    </location>
</feature>
<evidence type="ECO:0000256" key="4">
    <source>
        <dbReference type="PIRNR" id="PIRNR036492"/>
    </source>
</evidence>
<dbReference type="InterPro" id="IPR015590">
    <property type="entry name" value="Aldehyde_DH_dom"/>
</dbReference>
<evidence type="ECO:0000256" key="6">
    <source>
        <dbReference type="SAM" id="Phobius"/>
    </source>
</evidence>
<dbReference type="GO" id="GO:0006081">
    <property type="term" value="P:aldehyde metabolic process"/>
    <property type="evidence" value="ECO:0007669"/>
    <property type="project" value="InterPro"/>
</dbReference>
<keyword evidence="2 4" id="KW-0560">Oxidoreductase</keyword>
<dbReference type="GO" id="GO:0005737">
    <property type="term" value="C:cytoplasm"/>
    <property type="evidence" value="ECO:0007669"/>
    <property type="project" value="TreeGrafter"/>
</dbReference>
<evidence type="ECO:0000256" key="2">
    <source>
        <dbReference type="ARBA" id="ARBA00023002"/>
    </source>
</evidence>
<dbReference type="InterPro" id="IPR012394">
    <property type="entry name" value="Aldehyde_DH_NAD(P)"/>
</dbReference>
<dbReference type="Gene3D" id="3.40.605.10">
    <property type="entry name" value="Aldehyde Dehydrogenase, Chain A, domain 1"/>
    <property type="match status" value="1"/>
</dbReference>
<dbReference type="SUPFAM" id="SSF53720">
    <property type="entry name" value="ALDH-like"/>
    <property type="match status" value="1"/>
</dbReference>
<evidence type="ECO:0000256" key="1">
    <source>
        <dbReference type="ARBA" id="ARBA00009986"/>
    </source>
</evidence>
<dbReference type="PANTHER" id="PTHR43570">
    <property type="entry name" value="ALDEHYDE DEHYDROGENASE"/>
    <property type="match status" value="1"/>
</dbReference>
<dbReference type="Proteomes" id="UP000887569">
    <property type="component" value="Unplaced"/>
</dbReference>
<dbReference type="PIRSF" id="PIRSF036492">
    <property type="entry name" value="ALDH"/>
    <property type="match status" value="1"/>
</dbReference>
<name>A0A915BNY1_PARUN</name>
<evidence type="ECO:0000313" key="8">
    <source>
        <dbReference type="Proteomes" id="UP000887569"/>
    </source>
</evidence>
<dbReference type="WBParaSite" id="PgR049_g057_t01">
    <property type="protein sequence ID" value="PgR049_g057_t01"/>
    <property type="gene ID" value="PgR049_g057"/>
</dbReference>
<keyword evidence="6" id="KW-0812">Transmembrane</keyword>